<feature type="transmembrane region" description="Helical" evidence="1">
    <location>
        <begin position="291"/>
        <end position="309"/>
    </location>
</feature>
<organism evidence="3 4">
    <name type="scientific">Janthinobacterium lividum</name>
    <dbReference type="NCBI Taxonomy" id="29581"/>
    <lineage>
        <taxon>Bacteria</taxon>
        <taxon>Pseudomonadati</taxon>
        <taxon>Pseudomonadota</taxon>
        <taxon>Betaproteobacteria</taxon>
        <taxon>Burkholderiales</taxon>
        <taxon>Oxalobacteraceae</taxon>
        <taxon>Janthinobacterium</taxon>
    </lineage>
</organism>
<dbReference type="InterPro" id="IPR050879">
    <property type="entry name" value="Acyltransferase_3"/>
</dbReference>
<feature type="transmembrane region" description="Helical" evidence="1">
    <location>
        <begin position="197"/>
        <end position="218"/>
    </location>
</feature>
<feature type="domain" description="Acyltransferase 3" evidence="2">
    <location>
        <begin position="9"/>
        <end position="302"/>
    </location>
</feature>
<name>A0AAJ4MSJ1_9BURK</name>
<dbReference type="InterPro" id="IPR002656">
    <property type="entry name" value="Acyl_transf_3_dom"/>
</dbReference>
<dbReference type="PANTHER" id="PTHR23028:SF53">
    <property type="entry name" value="ACYL_TRANSF_3 DOMAIN-CONTAINING PROTEIN"/>
    <property type="match status" value="1"/>
</dbReference>
<gene>
    <name evidence="3" type="ORF">J3P46_26580</name>
</gene>
<dbReference type="Proteomes" id="UP000662821">
    <property type="component" value="Chromosome"/>
</dbReference>
<keyword evidence="1" id="KW-0812">Transmembrane</keyword>
<keyword evidence="1" id="KW-1133">Transmembrane helix</keyword>
<keyword evidence="1" id="KW-0472">Membrane</keyword>
<feature type="transmembrane region" description="Helical" evidence="1">
    <location>
        <begin position="230"/>
        <end position="249"/>
    </location>
</feature>
<feature type="transmembrane region" description="Helical" evidence="1">
    <location>
        <begin position="112"/>
        <end position="133"/>
    </location>
</feature>
<dbReference type="GO" id="GO:0000271">
    <property type="term" value="P:polysaccharide biosynthetic process"/>
    <property type="evidence" value="ECO:0007669"/>
    <property type="project" value="TreeGrafter"/>
</dbReference>
<feature type="transmembrane region" description="Helical" evidence="1">
    <location>
        <begin position="165"/>
        <end position="185"/>
    </location>
</feature>
<keyword evidence="3" id="KW-0808">Transferase</keyword>
<sequence length="318" mass="36585">MSPLKPFSNGYQGVLIFFFLSGFLITNILKSEYALAGKINYAKFYYRRALRIWPASYAVILVIVLFSAIGLINVAWQQSIFAALHLWNYSGPLGLKEIHASHPDGVWYFGHLWSLALEEQFYWVWPPLLIFLLRRKDDRTLPALIISIPIVRMATYVFFPGLRDYLGMMLHTSVDAMLICCYIALKKDKIYSIMNSSKYTSTICTVSIFILLFAIPPIANNYGGYWNATYGRTIEAILAGILMLSVINIKDFWLSKILRTRIFIFIGTISFSLYLWQQIFLGINSPFAFKFPFNIMQAIAAASLSHWLIEMPFLRIKK</sequence>
<feature type="transmembrane region" description="Helical" evidence="1">
    <location>
        <begin position="261"/>
        <end position="279"/>
    </location>
</feature>
<evidence type="ECO:0000313" key="4">
    <source>
        <dbReference type="Proteomes" id="UP000662821"/>
    </source>
</evidence>
<evidence type="ECO:0000259" key="2">
    <source>
        <dbReference type="Pfam" id="PF01757"/>
    </source>
</evidence>
<dbReference type="RefSeq" id="WP_151097190.1">
    <property type="nucleotide sequence ID" value="NZ_CP071520.1"/>
</dbReference>
<evidence type="ECO:0000313" key="3">
    <source>
        <dbReference type="EMBL" id="QSX96143.1"/>
    </source>
</evidence>
<dbReference type="GO" id="GO:0016020">
    <property type="term" value="C:membrane"/>
    <property type="evidence" value="ECO:0007669"/>
    <property type="project" value="TreeGrafter"/>
</dbReference>
<dbReference type="GO" id="GO:0016747">
    <property type="term" value="F:acyltransferase activity, transferring groups other than amino-acyl groups"/>
    <property type="evidence" value="ECO:0007669"/>
    <property type="project" value="InterPro"/>
</dbReference>
<dbReference type="EMBL" id="CP071520">
    <property type="protein sequence ID" value="QSX96143.1"/>
    <property type="molecule type" value="Genomic_DNA"/>
</dbReference>
<dbReference type="AlphaFoldDB" id="A0AAJ4MSJ1"/>
<protein>
    <submittedName>
        <fullName evidence="3">Acyltransferase</fullName>
    </submittedName>
</protein>
<feature type="transmembrane region" description="Helical" evidence="1">
    <location>
        <begin position="140"/>
        <end position="159"/>
    </location>
</feature>
<feature type="transmembrane region" description="Helical" evidence="1">
    <location>
        <begin position="12"/>
        <end position="29"/>
    </location>
</feature>
<accession>A0AAJ4MSJ1</accession>
<keyword evidence="3" id="KW-0012">Acyltransferase</keyword>
<proteinExistence type="predicted"/>
<reference evidence="3 4" key="1">
    <citation type="submission" date="2021-03" db="EMBL/GenBank/DDBJ databases">
        <title>Draft genome sequence of Janthinobacterium sp. strain PLB02 isolated from infected primmorphs (Lubomirskia baicalensis).</title>
        <authorList>
            <person name="Chernogor L.I."/>
            <person name="Belikov S.I."/>
            <person name="Petrushin I.S."/>
        </authorList>
    </citation>
    <scope>NUCLEOTIDE SEQUENCE [LARGE SCALE GENOMIC DNA]</scope>
    <source>
        <strain evidence="3 4">PLB02</strain>
    </source>
</reference>
<evidence type="ECO:0000256" key="1">
    <source>
        <dbReference type="SAM" id="Phobius"/>
    </source>
</evidence>
<dbReference type="Pfam" id="PF01757">
    <property type="entry name" value="Acyl_transf_3"/>
    <property type="match status" value="1"/>
</dbReference>
<feature type="transmembrane region" description="Helical" evidence="1">
    <location>
        <begin position="50"/>
        <end position="76"/>
    </location>
</feature>
<dbReference type="PANTHER" id="PTHR23028">
    <property type="entry name" value="ACETYLTRANSFERASE"/>
    <property type="match status" value="1"/>
</dbReference>